<evidence type="ECO:0000256" key="6">
    <source>
        <dbReference type="SAM" id="MobiDB-lite"/>
    </source>
</evidence>
<feature type="compositionally biased region" description="Polar residues" evidence="6">
    <location>
        <begin position="11"/>
        <end position="34"/>
    </location>
</feature>
<dbReference type="GO" id="GO:0008270">
    <property type="term" value="F:zinc ion binding"/>
    <property type="evidence" value="ECO:0007669"/>
    <property type="project" value="UniProtKB-KW"/>
</dbReference>
<dbReference type="SUPFAM" id="SSF140996">
    <property type="entry name" value="Hermes dimerisation domain"/>
    <property type="match status" value="1"/>
</dbReference>
<feature type="region of interest" description="Disordered" evidence="6">
    <location>
        <begin position="1"/>
        <end position="34"/>
    </location>
</feature>
<dbReference type="Proteomes" id="UP000663879">
    <property type="component" value="Unassembled WGS sequence"/>
</dbReference>
<evidence type="ECO:0000256" key="1">
    <source>
        <dbReference type="ARBA" id="ARBA00004123"/>
    </source>
</evidence>
<accession>A0A814BT65</accession>
<evidence type="ECO:0000256" key="3">
    <source>
        <dbReference type="ARBA" id="ARBA00022771"/>
    </source>
</evidence>
<comment type="subcellular location">
    <subcellularLocation>
        <location evidence="1">Nucleus</location>
    </subcellularLocation>
</comment>
<keyword evidence="3" id="KW-0863">Zinc-finger</keyword>
<reference evidence="7" key="1">
    <citation type="submission" date="2021-02" db="EMBL/GenBank/DDBJ databases">
        <authorList>
            <person name="Nowell W R."/>
        </authorList>
    </citation>
    <scope>NUCLEOTIDE SEQUENCE</scope>
    <source>
        <strain evidence="7">Ploen Becks lab</strain>
    </source>
</reference>
<dbReference type="InterPro" id="IPR052035">
    <property type="entry name" value="ZnF_BED_domain_contain"/>
</dbReference>
<keyword evidence="4" id="KW-0862">Zinc</keyword>
<dbReference type="PANTHER" id="PTHR46481">
    <property type="entry name" value="ZINC FINGER BED DOMAIN-CONTAINING PROTEIN 4"/>
    <property type="match status" value="1"/>
</dbReference>
<protein>
    <recommendedName>
        <fullName evidence="9">BED-type domain-containing protein</fullName>
    </recommendedName>
</protein>
<dbReference type="AlphaFoldDB" id="A0A814BT65"/>
<keyword evidence="5" id="KW-0539">Nucleus</keyword>
<organism evidence="7 8">
    <name type="scientific">Brachionus calyciflorus</name>
    <dbReference type="NCBI Taxonomy" id="104777"/>
    <lineage>
        <taxon>Eukaryota</taxon>
        <taxon>Metazoa</taxon>
        <taxon>Spiralia</taxon>
        <taxon>Gnathifera</taxon>
        <taxon>Rotifera</taxon>
        <taxon>Eurotatoria</taxon>
        <taxon>Monogononta</taxon>
        <taxon>Pseudotrocha</taxon>
        <taxon>Ploima</taxon>
        <taxon>Brachionidae</taxon>
        <taxon>Brachionus</taxon>
    </lineage>
</organism>
<dbReference type="EMBL" id="CAJNOC010002400">
    <property type="protein sequence ID" value="CAF0930777.1"/>
    <property type="molecule type" value="Genomic_DNA"/>
</dbReference>
<dbReference type="PANTHER" id="PTHR46481:SF10">
    <property type="entry name" value="ZINC FINGER BED DOMAIN-CONTAINING PROTEIN 39"/>
    <property type="match status" value="1"/>
</dbReference>
<evidence type="ECO:0000256" key="2">
    <source>
        <dbReference type="ARBA" id="ARBA00022723"/>
    </source>
</evidence>
<comment type="caution">
    <text evidence="7">The sequence shown here is derived from an EMBL/GenBank/DDBJ whole genome shotgun (WGS) entry which is preliminary data.</text>
</comment>
<gene>
    <name evidence="7" type="ORF">OXX778_LOCUS12894</name>
</gene>
<sequence>MNYDRLDNMAEASTSTQYSQNQDSGNGTYYESTPVSTVKKRRKQYKSSSPVWLHAKKIMMENKQVIKCNYCTVFYVWLGSTTNMLDNLKDKHCLGLLENGKNNEEVSSSDESALNSKRFKENDERMSKIDKDLLKFIISASFPFRVVENCYFQRFVSKLNKNYRVPNRVKISKELLEKEYGFTLKIIRDELSKTEAVGLTIDLWTSI</sequence>
<keyword evidence="2" id="KW-0479">Metal-binding</keyword>
<evidence type="ECO:0000256" key="4">
    <source>
        <dbReference type="ARBA" id="ARBA00022833"/>
    </source>
</evidence>
<dbReference type="GO" id="GO:0005634">
    <property type="term" value="C:nucleus"/>
    <property type="evidence" value="ECO:0007669"/>
    <property type="project" value="UniProtKB-SubCell"/>
</dbReference>
<evidence type="ECO:0008006" key="9">
    <source>
        <dbReference type="Google" id="ProtNLM"/>
    </source>
</evidence>
<evidence type="ECO:0000256" key="5">
    <source>
        <dbReference type="ARBA" id="ARBA00023242"/>
    </source>
</evidence>
<dbReference type="OrthoDB" id="1607513at2759"/>
<proteinExistence type="predicted"/>
<keyword evidence="8" id="KW-1185">Reference proteome</keyword>
<evidence type="ECO:0000313" key="8">
    <source>
        <dbReference type="Proteomes" id="UP000663879"/>
    </source>
</evidence>
<evidence type="ECO:0000313" key="7">
    <source>
        <dbReference type="EMBL" id="CAF0930777.1"/>
    </source>
</evidence>
<name>A0A814BT65_9BILA</name>